<dbReference type="Proteomes" id="UP000789920">
    <property type="component" value="Unassembled WGS sequence"/>
</dbReference>
<organism evidence="1 2">
    <name type="scientific">Racocetra persica</name>
    <dbReference type="NCBI Taxonomy" id="160502"/>
    <lineage>
        <taxon>Eukaryota</taxon>
        <taxon>Fungi</taxon>
        <taxon>Fungi incertae sedis</taxon>
        <taxon>Mucoromycota</taxon>
        <taxon>Glomeromycotina</taxon>
        <taxon>Glomeromycetes</taxon>
        <taxon>Diversisporales</taxon>
        <taxon>Gigasporaceae</taxon>
        <taxon>Racocetra</taxon>
    </lineage>
</organism>
<dbReference type="EMBL" id="CAJVQC010045117">
    <property type="protein sequence ID" value="CAG8780762.1"/>
    <property type="molecule type" value="Genomic_DNA"/>
</dbReference>
<accession>A0ACA9R7U9</accession>
<proteinExistence type="predicted"/>
<name>A0ACA9R7U9_9GLOM</name>
<protein>
    <submittedName>
        <fullName evidence="1">18210_t:CDS:1</fullName>
    </submittedName>
</protein>
<keyword evidence="2" id="KW-1185">Reference proteome</keyword>
<reference evidence="1" key="1">
    <citation type="submission" date="2021-06" db="EMBL/GenBank/DDBJ databases">
        <authorList>
            <person name="Kallberg Y."/>
            <person name="Tangrot J."/>
            <person name="Rosling A."/>
        </authorList>
    </citation>
    <scope>NUCLEOTIDE SEQUENCE</scope>
    <source>
        <strain evidence="1">MA461A</strain>
    </source>
</reference>
<evidence type="ECO:0000313" key="2">
    <source>
        <dbReference type="Proteomes" id="UP000789920"/>
    </source>
</evidence>
<sequence length="185" mass="21534">YETTSLLDRAEEHSAFKSFLQKFLTDKNIKKAKRAQELLNNWEVCNFFYVLALLTGQDSAHIAIWIAEFGNNKQQPIAELVGNFGMIAKSIAATHWEIAESNPKIKSSPEVKKFWNDIKIQNLKKDIQYAKMQNELKTLQVKTEDERNRTNMLQNDDNGSQNKQRRTRSERAIQNYYESSNSEEN</sequence>
<gene>
    <name evidence="1" type="ORF">RPERSI_LOCUS17542</name>
</gene>
<feature type="non-terminal residue" evidence="1">
    <location>
        <position position="1"/>
    </location>
</feature>
<feature type="non-terminal residue" evidence="1">
    <location>
        <position position="185"/>
    </location>
</feature>
<comment type="caution">
    <text evidence="1">The sequence shown here is derived from an EMBL/GenBank/DDBJ whole genome shotgun (WGS) entry which is preliminary data.</text>
</comment>
<evidence type="ECO:0000313" key="1">
    <source>
        <dbReference type="EMBL" id="CAG8780762.1"/>
    </source>
</evidence>